<name>A0A0E9S2Z3_ANGAN</name>
<evidence type="ECO:0000313" key="1">
    <source>
        <dbReference type="EMBL" id="JAH35582.1"/>
    </source>
</evidence>
<sequence length="50" mass="5470">MKFSTSTNKPCLNLGSAIESKGPSVGYADMVHLTNESLFITEQVFHKSSH</sequence>
<dbReference type="AlphaFoldDB" id="A0A0E9S2Z3"/>
<protein>
    <submittedName>
        <fullName evidence="1">Uncharacterized protein</fullName>
    </submittedName>
</protein>
<reference evidence="1" key="1">
    <citation type="submission" date="2014-11" db="EMBL/GenBank/DDBJ databases">
        <authorList>
            <person name="Amaro Gonzalez C."/>
        </authorList>
    </citation>
    <scope>NUCLEOTIDE SEQUENCE</scope>
</reference>
<organism evidence="1">
    <name type="scientific">Anguilla anguilla</name>
    <name type="common">European freshwater eel</name>
    <name type="synonym">Muraena anguilla</name>
    <dbReference type="NCBI Taxonomy" id="7936"/>
    <lineage>
        <taxon>Eukaryota</taxon>
        <taxon>Metazoa</taxon>
        <taxon>Chordata</taxon>
        <taxon>Craniata</taxon>
        <taxon>Vertebrata</taxon>
        <taxon>Euteleostomi</taxon>
        <taxon>Actinopterygii</taxon>
        <taxon>Neopterygii</taxon>
        <taxon>Teleostei</taxon>
        <taxon>Anguilliformes</taxon>
        <taxon>Anguillidae</taxon>
        <taxon>Anguilla</taxon>
    </lineage>
</organism>
<proteinExistence type="predicted"/>
<accession>A0A0E9S2Z3</accession>
<dbReference type="EMBL" id="GBXM01072995">
    <property type="protein sequence ID" value="JAH35582.1"/>
    <property type="molecule type" value="Transcribed_RNA"/>
</dbReference>
<reference evidence="1" key="2">
    <citation type="journal article" date="2015" name="Fish Shellfish Immunol.">
        <title>Early steps in the European eel (Anguilla anguilla)-Vibrio vulnificus interaction in the gills: Role of the RtxA13 toxin.</title>
        <authorList>
            <person name="Callol A."/>
            <person name="Pajuelo D."/>
            <person name="Ebbesson L."/>
            <person name="Teles M."/>
            <person name="MacKenzie S."/>
            <person name="Amaro C."/>
        </authorList>
    </citation>
    <scope>NUCLEOTIDE SEQUENCE</scope>
</reference>